<dbReference type="AlphaFoldDB" id="A0A6A6CNE3"/>
<name>A0A6A6CNE3_ZASCE</name>
<dbReference type="Proteomes" id="UP000799537">
    <property type="component" value="Unassembled WGS sequence"/>
</dbReference>
<gene>
    <name evidence="2" type="ORF">M409DRAFT_53219</name>
</gene>
<evidence type="ECO:0000313" key="3">
    <source>
        <dbReference type="Proteomes" id="UP000799537"/>
    </source>
</evidence>
<accession>A0A6A6CNE3</accession>
<feature type="region of interest" description="Disordered" evidence="1">
    <location>
        <begin position="56"/>
        <end position="90"/>
    </location>
</feature>
<dbReference type="EMBL" id="ML993590">
    <property type="protein sequence ID" value="KAF2168561.1"/>
    <property type="molecule type" value="Genomic_DNA"/>
</dbReference>
<feature type="compositionally biased region" description="Polar residues" evidence="1">
    <location>
        <begin position="60"/>
        <end position="70"/>
    </location>
</feature>
<proteinExistence type="predicted"/>
<dbReference type="RefSeq" id="XP_033669450.1">
    <property type="nucleotide sequence ID" value="XM_033812309.1"/>
</dbReference>
<sequence>MEVLRFSWMDNARPMRPWGYFVRTEIIRSPFEDTPERRNTDRTLAERSDIECEADKKTIESSTTKEVTMPQTKSRRTQRTRTMVPHGPHNFYSSNQSEIQLQTTLASTGRDLPYWNPTYLALRGLARDGNTAKWIKNCHTTPLIRHSSRGGRSGDTTAAELTDESRILDGHLVCVLIVWVWDTSFSGPLQPLALSLAFRLLLGQMPPQGSGLTSSHPQVAIRLALFIWSAKAEKKVARFDFGLAAESGGPSCSPNRWLLVPIREQTHYEHQQTLPATFFPDSRFHGLAMEDEEEVQEGEEVPALAVNGGMEEATGGAAGLGEARGGRSLEHRVHLDGYQWQRTMGLKRRLERRKTAIPLRN</sequence>
<reference evidence="2" key="1">
    <citation type="journal article" date="2020" name="Stud. Mycol.">
        <title>101 Dothideomycetes genomes: a test case for predicting lifestyles and emergence of pathogens.</title>
        <authorList>
            <person name="Haridas S."/>
            <person name="Albert R."/>
            <person name="Binder M."/>
            <person name="Bloem J."/>
            <person name="Labutti K."/>
            <person name="Salamov A."/>
            <person name="Andreopoulos B."/>
            <person name="Baker S."/>
            <person name="Barry K."/>
            <person name="Bills G."/>
            <person name="Bluhm B."/>
            <person name="Cannon C."/>
            <person name="Castanera R."/>
            <person name="Culley D."/>
            <person name="Daum C."/>
            <person name="Ezra D."/>
            <person name="Gonzalez J."/>
            <person name="Henrissat B."/>
            <person name="Kuo A."/>
            <person name="Liang C."/>
            <person name="Lipzen A."/>
            <person name="Lutzoni F."/>
            <person name="Magnuson J."/>
            <person name="Mondo S."/>
            <person name="Nolan M."/>
            <person name="Ohm R."/>
            <person name="Pangilinan J."/>
            <person name="Park H.-J."/>
            <person name="Ramirez L."/>
            <person name="Alfaro M."/>
            <person name="Sun H."/>
            <person name="Tritt A."/>
            <person name="Yoshinaga Y."/>
            <person name="Zwiers L.-H."/>
            <person name="Turgeon B."/>
            <person name="Goodwin S."/>
            <person name="Spatafora J."/>
            <person name="Crous P."/>
            <person name="Grigoriev I."/>
        </authorList>
    </citation>
    <scope>NUCLEOTIDE SEQUENCE</scope>
    <source>
        <strain evidence="2">ATCC 36951</strain>
    </source>
</reference>
<keyword evidence="3" id="KW-1185">Reference proteome</keyword>
<evidence type="ECO:0000313" key="2">
    <source>
        <dbReference type="EMBL" id="KAF2168561.1"/>
    </source>
</evidence>
<organism evidence="2 3">
    <name type="scientific">Zasmidium cellare ATCC 36951</name>
    <dbReference type="NCBI Taxonomy" id="1080233"/>
    <lineage>
        <taxon>Eukaryota</taxon>
        <taxon>Fungi</taxon>
        <taxon>Dikarya</taxon>
        <taxon>Ascomycota</taxon>
        <taxon>Pezizomycotina</taxon>
        <taxon>Dothideomycetes</taxon>
        <taxon>Dothideomycetidae</taxon>
        <taxon>Mycosphaerellales</taxon>
        <taxon>Mycosphaerellaceae</taxon>
        <taxon>Zasmidium</taxon>
    </lineage>
</organism>
<evidence type="ECO:0000256" key="1">
    <source>
        <dbReference type="SAM" id="MobiDB-lite"/>
    </source>
</evidence>
<dbReference type="GeneID" id="54565581"/>
<protein>
    <submittedName>
        <fullName evidence="2">Uncharacterized protein</fullName>
    </submittedName>
</protein>